<evidence type="ECO:0000313" key="1">
    <source>
        <dbReference type="EMBL" id="CAL8148815.1"/>
    </source>
</evidence>
<dbReference type="EMBL" id="CAXLJM020000177">
    <property type="protein sequence ID" value="CAL8148815.1"/>
    <property type="molecule type" value="Genomic_DNA"/>
</dbReference>
<evidence type="ECO:0000313" key="2">
    <source>
        <dbReference type="Proteomes" id="UP001642540"/>
    </source>
</evidence>
<sequence length="98" mass="10882">MEGLFDEGFQPFRQTGHSKCGFLSTFGEIFLVGRDVIQSFTIAYFGIKTSPKLAVSMEVFRKNVMTVAAASNHTCKLPADARHWNERVDLAAAQRALV</sequence>
<proteinExistence type="predicted"/>
<accession>A0ABP1SAH6</accession>
<reference evidence="1 2" key="1">
    <citation type="submission" date="2024-08" db="EMBL/GenBank/DDBJ databases">
        <authorList>
            <person name="Cucini C."/>
            <person name="Frati F."/>
        </authorList>
    </citation>
    <scope>NUCLEOTIDE SEQUENCE [LARGE SCALE GENOMIC DNA]</scope>
</reference>
<name>A0ABP1SAH6_9HEXA</name>
<dbReference type="Proteomes" id="UP001642540">
    <property type="component" value="Unassembled WGS sequence"/>
</dbReference>
<protein>
    <submittedName>
        <fullName evidence="1">Uncharacterized protein</fullName>
    </submittedName>
</protein>
<keyword evidence="2" id="KW-1185">Reference proteome</keyword>
<organism evidence="1 2">
    <name type="scientific">Orchesella dallaii</name>
    <dbReference type="NCBI Taxonomy" id="48710"/>
    <lineage>
        <taxon>Eukaryota</taxon>
        <taxon>Metazoa</taxon>
        <taxon>Ecdysozoa</taxon>
        <taxon>Arthropoda</taxon>
        <taxon>Hexapoda</taxon>
        <taxon>Collembola</taxon>
        <taxon>Entomobryomorpha</taxon>
        <taxon>Entomobryoidea</taxon>
        <taxon>Orchesellidae</taxon>
        <taxon>Orchesellinae</taxon>
        <taxon>Orchesella</taxon>
    </lineage>
</organism>
<comment type="caution">
    <text evidence="1">The sequence shown here is derived from an EMBL/GenBank/DDBJ whole genome shotgun (WGS) entry which is preliminary data.</text>
</comment>
<gene>
    <name evidence="1" type="ORF">ODALV1_LOCUS31540</name>
</gene>